<evidence type="ECO:0008006" key="3">
    <source>
        <dbReference type="Google" id="ProtNLM"/>
    </source>
</evidence>
<dbReference type="EMBL" id="CP060811">
    <property type="protein sequence ID" value="QQN89459.1"/>
    <property type="molecule type" value="Genomic_DNA"/>
</dbReference>
<accession>A0A7T7WL39</accession>
<dbReference type="Gene3D" id="6.20.20.10">
    <property type="match status" value="1"/>
</dbReference>
<dbReference type="RefSeq" id="WP_200230731.1">
    <property type="nucleotide sequence ID" value="NZ_CP060811.1"/>
</dbReference>
<proteinExistence type="predicted"/>
<gene>
    <name evidence="1" type="ORF">IAQ69_07365</name>
</gene>
<evidence type="ECO:0000313" key="2">
    <source>
        <dbReference type="Proteomes" id="UP000596079"/>
    </source>
</evidence>
<organism evidence="1 2">
    <name type="scientific">Acinetobacter variabilis</name>
    <dbReference type="NCBI Taxonomy" id="70346"/>
    <lineage>
        <taxon>Bacteria</taxon>
        <taxon>Pseudomonadati</taxon>
        <taxon>Pseudomonadota</taxon>
        <taxon>Gammaproteobacteria</taxon>
        <taxon>Moraxellales</taxon>
        <taxon>Moraxellaceae</taxon>
        <taxon>Acinetobacter</taxon>
    </lineage>
</organism>
<dbReference type="AlphaFoldDB" id="A0A7T7WL39"/>
<reference evidence="1 2" key="1">
    <citation type="submission" date="2020-08" db="EMBL/GenBank/DDBJ databases">
        <title>Emergence of ISAba1-mediated novel tet(X) in Acinetobacter variabilis from a chicken farm.</title>
        <authorList>
            <person name="Peng K."/>
            <person name="Li R."/>
        </authorList>
    </citation>
    <scope>NUCLEOTIDE SEQUENCE [LARGE SCALE GENOMIC DNA]</scope>
    <source>
        <strain evidence="1 2">XM9F202-2</strain>
    </source>
</reference>
<dbReference type="Proteomes" id="UP000596079">
    <property type="component" value="Chromosome"/>
</dbReference>
<sequence>MTDFDDDFDLDESYPDEDLYPDYTKKKCSSCSGTGYNAVEAKQCVECMGTGKTGEID</sequence>
<dbReference type="InterPro" id="IPR036410">
    <property type="entry name" value="HSP_DnaJ_Cys-rich_dom_sf"/>
</dbReference>
<dbReference type="SUPFAM" id="SSF57938">
    <property type="entry name" value="DnaJ/Hsp40 cysteine-rich domain"/>
    <property type="match status" value="1"/>
</dbReference>
<name>A0A7T7WL39_9GAMM</name>
<evidence type="ECO:0000313" key="1">
    <source>
        <dbReference type="EMBL" id="QQN89459.1"/>
    </source>
</evidence>
<protein>
    <recommendedName>
        <fullName evidence="3">Molecular chaperone DnaJ</fullName>
    </recommendedName>
</protein>